<protein>
    <recommendedName>
        <fullName evidence="8">Eukaryotic translation initiation factor 3 subunit 7</fullName>
    </recommendedName>
</protein>
<keyword evidence="3" id="KW-0694">RNA-binding</keyword>
<evidence type="ECO:0008006" key="8">
    <source>
        <dbReference type="Google" id="ProtNLM"/>
    </source>
</evidence>
<dbReference type="Pfam" id="PF05091">
    <property type="entry name" value="eIF-3_zeta"/>
    <property type="match status" value="1"/>
</dbReference>
<evidence type="ECO:0000313" key="6">
    <source>
        <dbReference type="EMBL" id="GMH91317.1"/>
    </source>
</evidence>
<organism evidence="6 7">
    <name type="scientific">Triparma strigata</name>
    <dbReference type="NCBI Taxonomy" id="1606541"/>
    <lineage>
        <taxon>Eukaryota</taxon>
        <taxon>Sar</taxon>
        <taxon>Stramenopiles</taxon>
        <taxon>Ochrophyta</taxon>
        <taxon>Bolidophyceae</taxon>
        <taxon>Parmales</taxon>
        <taxon>Triparmaceae</taxon>
        <taxon>Triparma</taxon>
    </lineage>
</organism>
<dbReference type="OrthoDB" id="16538at2759"/>
<sequence>MNFPPPSCENNADSWGPLETDLPAQYLALPYAPFSPSDRLGKSADFTQSASWQQKKSHKTQGVNEDFMYKVEENADFKLVDTKKDGGGGQKWKRKTFQPRRSNQHQRSRFGGNKVDPNAEPAKKEYRNQPQRNKWAKAREKGWQRGRNNRWNNRVDRQASVRIEQDWEMKEEFDLAQLIKLKANVPVATDLTWAGHLDPYNETYDKLSTKNARPLRRMEDRGFYTVTTMEDPIIENYAVNKAGNVFATDGIISHLMACTRSVYPWDVVVQKLPDGTLFFDKRDSSQFDMLTVSETSNDPPKVDEDDPDSINTPEKLSLEATMINQNFSQQCLQTKGRMEMEHPNPFFDEEEEEGMKPASVAYRYRKFTMGPDTDIVVRCELHGVAQKKNSTEKQYLTCFALNEWDGKEAGGIEWRAKIDTQKGAVLATELKNNSAKLARWSAQSILADADIMKIGFVSRTDKKSPNSHEVLGTSQFKPKDFAVQINMNVQNMWGIIKMLVELMRKQDDGKYVILRDPNKPLVRIYKVPMSFNEDSESESEEESSEEEDDEEE</sequence>
<feature type="region of interest" description="Disordered" evidence="5">
    <location>
        <begin position="31"/>
        <end position="63"/>
    </location>
</feature>
<name>A0A9W7BJ31_9STRA</name>
<feature type="region of interest" description="Disordered" evidence="5">
    <location>
        <begin position="80"/>
        <end position="143"/>
    </location>
</feature>
<dbReference type="PANTHER" id="PTHR12399:SF0">
    <property type="entry name" value="EUKARYOTIC TRANSLATION INITIATION FACTOR 3 SUBUNIT D"/>
    <property type="match status" value="1"/>
</dbReference>
<keyword evidence="7" id="KW-1185">Reference proteome</keyword>
<dbReference type="GO" id="GO:0005852">
    <property type="term" value="C:eukaryotic translation initiation factor 3 complex"/>
    <property type="evidence" value="ECO:0007669"/>
    <property type="project" value="InterPro"/>
</dbReference>
<dbReference type="GO" id="GO:0003743">
    <property type="term" value="F:translation initiation factor activity"/>
    <property type="evidence" value="ECO:0007669"/>
    <property type="project" value="UniProtKB-KW"/>
</dbReference>
<accession>A0A9W7BJ31</accession>
<gene>
    <name evidence="6" type="ORF">TrST_g2153</name>
</gene>
<comment type="caution">
    <text evidence="6">The sequence shown here is derived from an EMBL/GenBank/DDBJ whole genome shotgun (WGS) entry which is preliminary data.</text>
</comment>
<feature type="compositionally biased region" description="Basic residues" evidence="5">
    <location>
        <begin position="91"/>
        <end position="108"/>
    </location>
</feature>
<evidence type="ECO:0000256" key="2">
    <source>
        <dbReference type="ARBA" id="ARBA00022540"/>
    </source>
</evidence>
<proteinExistence type="predicted"/>
<dbReference type="PIRSF" id="PIRSF016281">
    <property type="entry name" value="EIF-3_zeta"/>
    <property type="match status" value="1"/>
</dbReference>
<dbReference type="EMBL" id="BRXY01000384">
    <property type="protein sequence ID" value="GMH91317.1"/>
    <property type="molecule type" value="Genomic_DNA"/>
</dbReference>
<feature type="compositionally biased region" description="Polar residues" evidence="5">
    <location>
        <begin position="45"/>
        <end position="54"/>
    </location>
</feature>
<feature type="compositionally biased region" description="Acidic residues" evidence="5">
    <location>
        <begin position="533"/>
        <end position="552"/>
    </location>
</feature>
<feature type="region of interest" description="Disordered" evidence="5">
    <location>
        <begin position="529"/>
        <end position="552"/>
    </location>
</feature>
<keyword evidence="1" id="KW-0963">Cytoplasm</keyword>
<evidence type="ECO:0000313" key="7">
    <source>
        <dbReference type="Proteomes" id="UP001165085"/>
    </source>
</evidence>
<dbReference type="Proteomes" id="UP001165085">
    <property type="component" value="Unassembled WGS sequence"/>
</dbReference>
<dbReference type="InterPro" id="IPR007783">
    <property type="entry name" value="eIF3d"/>
</dbReference>
<dbReference type="PANTHER" id="PTHR12399">
    <property type="entry name" value="EUKARYOTIC TRANSLATION INITIATION FACTOR 3 SUBUNIT 7"/>
    <property type="match status" value="1"/>
</dbReference>
<evidence type="ECO:0000256" key="3">
    <source>
        <dbReference type="ARBA" id="ARBA00022884"/>
    </source>
</evidence>
<reference evidence="7" key="1">
    <citation type="journal article" date="2023" name="Commun. Biol.">
        <title>Genome analysis of Parmales, the sister group of diatoms, reveals the evolutionary specialization of diatoms from phago-mixotrophs to photoautotrophs.</title>
        <authorList>
            <person name="Ban H."/>
            <person name="Sato S."/>
            <person name="Yoshikawa S."/>
            <person name="Yamada K."/>
            <person name="Nakamura Y."/>
            <person name="Ichinomiya M."/>
            <person name="Sato N."/>
            <person name="Blanc-Mathieu R."/>
            <person name="Endo H."/>
            <person name="Kuwata A."/>
            <person name="Ogata H."/>
        </authorList>
    </citation>
    <scope>NUCLEOTIDE SEQUENCE [LARGE SCALE GENOMIC DNA]</scope>
    <source>
        <strain evidence="7">NIES 3701</strain>
    </source>
</reference>
<evidence type="ECO:0000256" key="5">
    <source>
        <dbReference type="SAM" id="MobiDB-lite"/>
    </source>
</evidence>
<evidence type="ECO:0000256" key="4">
    <source>
        <dbReference type="ARBA" id="ARBA00022917"/>
    </source>
</evidence>
<keyword evidence="4" id="KW-0648">Protein biosynthesis</keyword>
<evidence type="ECO:0000256" key="1">
    <source>
        <dbReference type="ARBA" id="ARBA00022490"/>
    </source>
</evidence>
<keyword evidence="2" id="KW-0396">Initiation factor</keyword>
<dbReference type="GO" id="GO:0003723">
    <property type="term" value="F:RNA binding"/>
    <property type="evidence" value="ECO:0007669"/>
    <property type="project" value="UniProtKB-KW"/>
</dbReference>
<dbReference type="AlphaFoldDB" id="A0A9W7BJ31"/>